<organism evidence="5 6">
    <name type="scientific">Rhizobium tubonense</name>
    <dbReference type="NCBI Taxonomy" id="484088"/>
    <lineage>
        <taxon>Bacteria</taxon>
        <taxon>Pseudomonadati</taxon>
        <taxon>Pseudomonadota</taxon>
        <taxon>Alphaproteobacteria</taxon>
        <taxon>Hyphomicrobiales</taxon>
        <taxon>Rhizobiaceae</taxon>
        <taxon>Rhizobium/Agrobacterium group</taxon>
        <taxon>Rhizobium</taxon>
    </lineage>
</organism>
<protein>
    <recommendedName>
        <fullName evidence="1">diguanylate cyclase</fullName>
        <ecNumber evidence="1">2.7.7.65</ecNumber>
    </recommendedName>
</protein>
<dbReference type="AlphaFoldDB" id="A0A2W4E4A2"/>
<dbReference type="PANTHER" id="PTHR45138:SF9">
    <property type="entry name" value="DIGUANYLATE CYCLASE DGCM-RELATED"/>
    <property type="match status" value="1"/>
</dbReference>
<dbReference type="EC" id="2.7.7.65" evidence="1"/>
<dbReference type="Gene3D" id="3.30.70.270">
    <property type="match status" value="1"/>
</dbReference>
<evidence type="ECO:0000313" key="6">
    <source>
        <dbReference type="Proteomes" id="UP000248925"/>
    </source>
</evidence>
<proteinExistence type="predicted"/>
<dbReference type="InterPro" id="IPR029787">
    <property type="entry name" value="Nucleotide_cyclase"/>
</dbReference>
<keyword evidence="3" id="KW-1133">Transmembrane helix</keyword>
<dbReference type="Pfam" id="PF00990">
    <property type="entry name" value="GGDEF"/>
    <property type="match status" value="1"/>
</dbReference>
<comment type="caution">
    <text evidence="5">The sequence shown here is derived from an EMBL/GenBank/DDBJ whole genome shotgun (WGS) entry which is preliminary data.</text>
</comment>
<dbReference type="EMBL" id="PCDP01000050">
    <property type="protein sequence ID" value="PZM10446.1"/>
    <property type="molecule type" value="Genomic_DNA"/>
</dbReference>
<gene>
    <name evidence="5" type="ORF">CPY51_23040</name>
</gene>
<dbReference type="NCBIfam" id="TIGR00254">
    <property type="entry name" value="GGDEF"/>
    <property type="match status" value="1"/>
</dbReference>
<evidence type="ECO:0000259" key="4">
    <source>
        <dbReference type="PROSITE" id="PS50887"/>
    </source>
</evidence>
<sequence length="248" mass="27047">MKVDTSPTGSFRVIAGTISITLICVAIAVFVDSFNFTNLTEDAIRRSLLVDIFLPTFLAGPLLFVLLRKVQQLAISHRELSIIASTDSLTAVLNRGAFTLLVESYLARAEEHAALRSGSLLVIDADHFKEINDSLGHQQGDEALKIIAETIKRSLRQADIVGRIGGEEFGVFLPGAAAAEASEIAERIRDVICKTVFPLKSNLCRLSVSVGGVSFNRQASYDELFSRADSCLYAAKEKGRNRVDLVYL</sequence>
<dbReference type="SMART" id="SM00267">
    <property type="entry name" value="GGDEF"/>
    <property type="match status" value="1"/>
</dbReference>
<dbReference type="FunFam" id="3.30.70.270:FF:000001">
    <property type="entry name" value="Diguanylate cyclase domain protein"/>
    <property type="match status" value="1"/>
</dbReference>
<comment type="catalytic activity">
    <reaction evidence="2">
        <text>2 GTP = 3',3'-c-di-GMP + 2 diphosphate</text>
        <dbReference type="Rhea" id="RHEA:24898"/>
        <dbReference type="ChEBI" id="CHEBI:33019"/>
        <dbReference type="ChEBI" id="CHEBI:37565"/>
        <dbReference type="ChEBI" id="CHEBI:58805"/>
        <dbReference type="EC" id="2.7.7.65"/>
    </reaction>
</comment>
<name>A0A2W4E4A2_9HYPH</name>
<dbReference type="GO" id="GO:0052621">
    <property type="term" value="F:diguanylate cyclase activity"/>
    <property type="evidence" value="ECO:0007669"/>
    <property type="project" value="UniProtKB-EC"/>
</dbReference>
<dbReference type="CDD" id="cd01949">
    <property type="entry name" value="GGDEF"/>
    <property type="match status" value="1"/>
</dbReference>
<evidence type="ECO:0000256" key="3">
    <source>
        <dbReference type="SAM" id="Phobius"/>
    </source>
</evidence>
<dbReference type="Proteomes" id="UP000248925">
    <property type="component" value="Unassembled WGS sequence"/>
</dbReference>
<dbReference type="RefSeq" id="WP_111162586.1">
    <property type="nucleotide sequence ID" value="NZ_PCDP01000050.1"/>
</dbReference>
<dbReference type="SUPFAM" id="SSF55073">
    <property type="entry name" value="Nucleotide cyclase"/>
    <property type="match status" value="1"/>
</dbReference>
<dbReference type="InterPro" id="IPR050469">
    <property type="entry name" value="Diguanylate_Cyclase"/>
</dbReference>
<keyword evidence="3" id="KW-0812">Transmembrane</keyword>
<dbReference type="PROSITE" id="PS50887">
    <property type="entry name" value="GGDEF"/>
    <property type="match status" value="1"/>
</dbReference>
<keyword evidence="3" id="KW-0472">Membrane</keyword>
<accession>A0A2W4E4A2</accession>
<feature type="transmembrane region" description="Helical" evidence="3">
    <location>
        <begin position="43"/>
        <end position="67"/>
    </location>
</feature>
<dbReference type="InterPro" id="IPR000160">
    <property type="entry name" value="GGDEF_dom"/>
</dbReference>
<dbReference type="InterPro" id="IPR043128">
    <property type="entry name" value="Rev_trsase/Diguanyl_cyclase"/>
</dbReference>
<reference evidence="5 6" key="1">
    <citation type="journal article" date="2018" name="Sci. Rep.">
        <title>Rhizobium tumorigenes sp. nov., a novel plant tumorigenic bacterium isolated from cane gall tumors on thornless blackberry.</title>
        <authorList>
            <person name="Kuzmanovi N."/>
            <person name="Smalla K."/>
            <person name="Gronow S."/>
            <person name="PuBawska J."/>
        </authorList>
    </citation>
    <scope>NUCLEOTIDE SEQUENCE [LARGE SCALE GENOMIC DNA]</scope>
    <source>
        <strain evidence="5 6">CCBAU 85046</strain>
    </source>
</reference>
<evidence type="ECO:0000256" key="2">
    <source>
        <dbReference type="ARBA" id="ARBA00034247"/>
    </source>
</evidence>
<keyword evidence="6" id="KW-1185">Reference proteome</keyword>
<feature type="transmembrane region" description="Helical" evidence="3">
    <location>
        <begin position="12"/>
        <end position="31"/>
    </location>
</feature>
<evidence type="ECO:0000313" key="5">
    <source>
        <dbReference type="EMBL" id="PZM10446.1"/>
    </source>
</evidence>
<dbReference type="OrthoDB" id="9812260at2"/>
<feature type="domain" description="GGDEF" evidence="4">
    <location>
        <begin position="116"/>
        <end position="248"/>
    </location>
</feature>
<dbReference type="PANTHER" id="PTHR45138">
    <property type="entry name" value="REGULATORY COMPONENTS OF SENSORY TRANSDUCTION SYSTEM"/>
    <property type="match status" value="1"/>
</dbReference>
<evidence type="ECO:0000256" key="1">
    <source>
        <dbReference type="ARBA" id="ARBA00012528"/>
    </source>
</evidence>